<comment type="caution">
    <text evidence="1">The sequence shown here is derived from an EMBL/GenBank/DDBJ whole genome shotgun (WGS) entry which is preliminary data.</text>
</comment>
<dbReference type="Proteomes" id="UP000667802">
    <property type="component" value="Unassembled WGS sequence"/>
</dbReference>
<evidence type="ECO:0000313" key="2">
    <source>
        <dbReference type="Proteomes" id="UP000667802"/>
    </source>
</evidence>
<protein>
    <submittedName>
        <fullName evidence="1">Uncharacterized protein</fullName>
    </submittedName>
</protein>
<dbReference type="EMBL" id="JAALHA020000017">
    <property type="protein sequence ID" value="MDR9898300.1"/>
    <property type="molecule type" value="Genomic_DNA"/>
</dbReference>
<accession>A0AAP5IB52</accession>
<proteinExistence type="predicted"/>
<organism evidence="1 2">
    <name type="scientific">Aetokthonos hydrillicola Thurmond2011</name>
    <dbReference type="NCBI Taxonomy" id="2712845"/>
    <lineage>
        <taxon>Bacteria</taxon>
        <taxon>Bacillati</taxon>
        <taxon>Cyanobacteriota</taxon>
        <taxon>Cyanophyceae</taxon>
        <taxon>Nostocales</taxon>
        <taxon>Hapalosiphonaceae</taxon>
        <taxon>Aetokthonos</taxon>
    </lineage>
</organism>
<keyword evidence="2" id="KW-1185">Reference proteome</keyword>
<reference evidence="2" key="1">
    <citation type="journal article" date="2021" name="Science">
        <title>Hunting the eagle killer: A cyanobacterial neurotoxin causes vacuolar myelinopathy.</title>
        <authorList>
            <person name="Breinlinger S."/>
            <person name="Phillips T.J."/>
            <person name="Haram B.N."/>
            <person name="Mares J."/>
            <person name="Martinez Yerena J.A."/>
            <person name="Hrouzek P."/>
            <person name="Sobotka R."/>
            <person name="Henderson W.M."/>
            <person name="Schmieder P."/>
            <person name="Williams S.M."/>
            <person name="Lauderdale J.D."/>
            <person name="Wilde H.D."/>
            <person name="Gerrin W."/>
            <person name="Kust A."/>
            <person name="Washington J.W."/>
            <person name="Wagner C."/>
            <person name="Geier B."/>
            <person name="Liebeke M."/>
            <person name="Enke H."/>
            <person name="Niedermeyer T.H.J."/>
            <person name="Wilde S.B."/>
        </authorList>
    </citation>
    <scope>NUCLEOTIDE SEQUENCE [LARGE SCALE GENOMIC DNA]</scope>
    <source>
        <strain evidence="2">Thurmond2011</strain>
    </source>
</reference>
<dbReference type="RefSeq" id="WP_208342935.1">
    <property type="nucleotide sequence ID" value="NZ_CAWQFN010000226.1"/>
</dbReference>
<evidence type="ECO:0000313" key="1">
    <source>
        <dbReference type="EMBL" id="MDR9898300.1"/>
    </source>
</evidence>
<gene>
    <name evidence="1" type="ORF">G7B40_027615</name>
</gene>
<sequence length="146" mass="17081">MPNHNTLDKDEITSLGASLRPIEQKLLKQDVQKDITRIWLQGIEPYFDVFFEFKNDEIVWFQFTLRGKSLSWDTKSKAWQTGLTNELKRDDISFYPASKTIDNDNLVDWEFTNLVKSILETRAEEQIFAKAIALFNAQDQEMGDEN</sequence>
<name>A0AAP5IB52_9CYAN</name>
<dbReference type="AlphaFoldDB" id="A0AAP5IB52"/>